<proteinExistence type="predicted"/>
<dbReference type="Proteomes" id="UP001549749">
    <property type="component" value="Unassembled WGS sequence"/>
</dbReference>
<keyword evidence="2" id="KW-1185">Reference proteome</keyword>
<sequence length="255" mass="29618">MENSSSIIAAPGIQPHQIVSREAWIKAHTQHRERELELTRFREKISQERRDLPWVQITENYVFDGPGGQVSLADLFDGRSQLFVYHFMFDPAWEEGCTGCSFVADHVDDSRIHFEQADLSFAAISRAPIEKLEAFKKRMGWTFNWVSSFHNNFNYDFHVSYRQEDLDKGPVYHDFKMRNIRSKEHPAASIFIKDEAGNIYHTFSTFSRGVEILLGAFNFLDWVPKGRNEPGDIMAWVKHHDKYNNANDAAKTCCH</sequence>
<dbReference type="SUPFAM" id="SSF52833">
    <property type="entry name" value="Thioredoxin-like"/>
    <property type="match status" value="1"/>
</dbReference>
<dbReference type="InterPro" id="IPR036249">
    <property type="entry name" value="Thioredoxin-like_sf"/>
</dbReference>
<dbReference type="RefSeq" id="WP_354658518.1">
    <property type="nucleotide sequence ID" value="NZ_JBEXAC010000001.1"/>
</dbReference>
<dbReference type="Pfam" id="PF05988">
    <property type="entry name" value="DUF899"/>
    <property type="match status" value="1"/>
</dbReference>
<dbReference type="Gene3D" id="3.40.30.10">
    <property type="entry name" value="Glutaredoxin"/>
    <property type="match status" value="1"/>
</dbReference>
<comment type="caution">
    <text evidence="1">The sequence shown here is derived from an EMBL/GenBank/DDBJ whole genome shotgun (WGS) entry which is preliminary data.</text>
</comment>
<dbReference type="EMBL" id="JBEXAC010000001">
    <property type="protein sequence ID" value="MET6995869.1"/>
    <property type="molecule type" value="Genomic_DNA"/>
</dbReference>
<accession>A0ABV2T156</accession>
<evidence type="ECO:0000313" key="1">
    <source>
        <dbReference type="EMBL" id="MET6995869.1"/>
    </source>
</evidence>
<gene>
    <name evidence="1" type="ORF">ABR189_00745</name>
</gene>
<organism evidence="1 2">
    <name type="scientific">Chitinophaga defluvii</name>
    <dbReference type="NCBI Taxonomy" id="3163343"/>
    <lineage>
        <taxon>Bacteria</taxon>
        <taxon>Pseudomonadati</taxon>
        <taxon>Bacteroidota</taxon>
        <taxon>Chitinophagia</taxon>
        <taxon>Chitinophagales</taxon>
        <taxon>Chitinophagaceae</taxon>
        <taxon>Chitinophaga</taxon>
    </lineage>
</organism>
<dbReference type="InterPro" id="IPR010296">
    <property type="entry name" value="DUF899_thioredox"/>
</dbReference>
<name>A0ABV2T156_9BACT</name>
<evidence type="ECO:0000313" key="2">
    <source>
        <dbReference type="Proteomes" id="UP001549749"/>
    </source>
</evidence>
<protein>
    <submittedName>
        <fullName evidence="1">Thioredoxin family protein</fullName>
    </submittedName>
</protein>
<reference evidence="1 2" key="1">
    <citation type="submission" date="2024-06" db="EMBL/GenBank/DDBJ databases">
        <title>Chitinophaga defluvii sp. nov., isolated from municipal sewage.</title>
        <authorList>
            <person name="Zhang L."/>
        </authorList>
    </citation>
    <scope>NUCLEOTIDE SEQUENCE [LARGE SCALE GENOMIC DNA]</scope>
    <source>
        <strain evidence="1 2">H8</strain>
    </source>
</reference>